<evidence type="ECO:0000313" key="2">
    <source>
        <dbReference type="Proteomes" id="UP000322783"/>
    </source>
</evidence>
<organism evidence="1 2">
    <name type="scientific">Selenomonas caprae</name>
    <dbReference type="NCBI Taxonomy" id="2606905"/>
    <lineage>
        <taxon>Bacteria</taxon>
        <taxon>Bacillati</taxon>
        <taxon>Bacillota</taxon>
        <taxon>Negativicutes</taxon>
        <taxon>Selenomonadales</taxon>
        <taxon>Selenomonadaceae</taxon>
        <taxon>Selenomonas</taxon>
    </lineage>
</organism>
<accession>A0A5D6WIJ3</accession>
<dbReference type="RefSeq" id="WP_149189678.1">
    <property type="nucleotide sequence ID" value="NZ_VTOZ01000028.1"/>
</dbReference>
<dbReference type="AlphaFoldDB" id="A0A5D6WIJ3"/>
<evidence type="ECO:0000313" key="1">
    <source>
        <dbReference type="EMBL" id="TYZ27332.1"/>
    </source>
</evidence>
<name>A0A5D6WIJ3_9FIRM</name>
<keyword evidence="2" id="KW-1185">Reference proteome</keyword>
<protein>
    <submittedName>
        <fullName evidence="1">DUF1848 domain-containing protein</fullName>
    </submittedName>
</protein>
<proteinExistence type="predicted"/>
<dbReference type="EMBL" id="VTOZ01000028">
    <property type="protein sequence ID" value="TYZ27332.1"/>
    <property type="molecule type" value="Genomic_DNA"/>
</dbReference>
<reference evidence="1 2" key="1">
    <citation type="submission" date="2019-08" db="EMBL/GenBank/DDBJ databases">
        <title>Selenomonas sp. mPRGC5 and Selenomonas sp. mPRGC8 isolated from ruminal fluid of dairy goat (Capra hircus).</title>
        <authorList>
            <person name="Poothong S."/>
            <person name="Nuengjamnong C."/>
            <person name="Tanasupawat S."/>
        </authorList>
    </citation>
    <scope>NUCLEOTIDE SEQUENCE [LARGE SCALE GENOMIC DNA]</scope>
    <source>
        <strain evidence="2">mPRGC8</strain>
    </source>
</reference>
<sequence length="298" mass="33627">MIVSASRRTDIPAFYFDWFCRRLEEGYADVINPFNRKQVSRISLKPEAVDCIVFWTKDPAPMLGRLAALKDYHYYVQVSLTPYGREVETNLRPKGDIVKTMQELSQHLGRERVVWRYDPILLNETYNIEHHLNWFAENLAALSASVERCVISFIDLYAKAKKNTQGLNLHELSLEEIQALAKGLARIAQGSGVTLQTCSEAVDLEEYGIIHGACIDGPLIERITGRPVKAGKAKSQRPLCNCVESFDIGQYDTCIHGCRYCYANASMEKAQQGFAIHTHEATLLGGKLVGDEKITFHE</sequence>
<gene>
    <name evidence="1" type="ORF">FZ041_11615</name>
</gene>
<comment type="caution">
    <text evidence="1">The sequence shown here is derived from an EMBL/GenBank/DDBJ whole genome shotgun (WGS) entry which is preliminary data.</text>
</comment>
<dbReference type="InterPro" id="IPR014998">
    <property type="entry name" value="DUF1848"/>
</dbReference>
<dbReference type="Proteomes" id="UP000322783">
    <property type="component" value="Unassembled WGS sequence"/>
</dbReference>
<dbReference type="Pfam" id="PF08902">
    <property type="entry name" value="DUF1848"/>
    <property type="match status" value="1"/>
</dbReference>